<comment type="caution">
    <text evidence="2">The sequence shown here is derived from an EMBL/GenBank/DDBJ whole genome shotgun (WGS) entry which is preliminary data.</text>
</comment>
<keyword evidence="1" id="KW-1133">Transmembrane helix</keyword>
<protein>
    <submittedName>
        <fullName evidence="2">Uncharacterized protein (TIGR02588 family)</fullName>
    </submittedName>
</protein>
<accession>A0A7W9Z1A9</accession>
<dbReference type="InterPro" id="IPR013417">
    <property type="entry name" value="CHP02588"/>
</dbReference>
<sequence>MTKTFKNRHVESGKAHWVEWATGVVSFLLVLSMIGWIAMDALVRDDVPPSFQLTVTRTAAVEGGYRLEFDILNQGTSTAAAVLVRADVVDEGQIVDTAEVTLDYVPGRSTASGGLFLLQDPAGQEVRLRALGYTDP</sequence>
<keyword evidence="1" id="KW-0472">Membrane</keyword>
<organism evidence="2 3">
    <name type="scientific">Pseudorhizobium flavum</name>
    <dbReference type="NCBI Taxonomy" id="1335061"/>
    <lineage>
        <taxon>Bacteria</taxon>
        <taxon>Pseudomonadati</taxon>
        <taxon>Pseudomonadota</taxon>
        <taxon>Alphaproteobacteria</taxon>
        <taxon>Hyphomicrobiales</taxon>
        <taxon>Rhizobiaceae</taxon>
        <taxon>Rhizobium/Agrobacterium group</taxon>
        <taxon>Pseudorhizobium</taxon>
    </lineage>
</organism>
<dbReference type="EMBL" id="JACHEJ010000009">
    <property type="protein sequence ID" value="MBB6181351.1"/>
    <property type="molecule type" value="Genomic_DNA"/>
</dbReference>
<reference evidence="2 3" key="1">
    <citation type="submission" date="2020-08" db="EMBL/GenBank/DDBJ databases">
        <title>Genomic Encyclopedia of Type Strains, Phase IV (KMG-IV): sequencing the most valuable type-strain genomes for metagenomic binning, comparative biology and taxonomic classification.</title>
        <authorList>
            <person name="Goeker M."/>
        </authorList>
    </citation>
    <scope>NUCLEOTIDE SEQUENCE [LARGE SCALE GENOMIC DNA]</scope>
    <source>
        <strain evidence="2 3">DSM 102134</strain>
    </source>
</reference>
<dbReference type="AlphaFoldDB" id="A0A7W9Z1A9"/>
<keyword evidence="1" id="KW-0812">Transmembrane</keyword>
<evidence type="ECO:0000313" key="2">
    <source>
        <dbReference type="EMBL" id="MBB6181351.1"/>
    </source>
</evidence>
<name>A0A7W9Z1A9_9HYPH</name>
<gene>
    <name evidence="2" type="ORF">HNQ75_003338</name>
</gene>
<dbReference type="RefSeq" id="WP_077548820.1">
    <property type="nucleotide sequence ID" value="NZ_JACHEJ010000009.1"/>
</dbReference>
<evidence type="ECO:0000256" key="1">
    <source>
        <dbReference type="SAM" id="Phobius"/>
    </source>
</evidence>
<dbReference type="Proteomes" id="UP000535501">
    <property type="component" value="Unassembled WGS sequence"/>
</dbReference>
<evidence type="ECO:0000313" key="3">
    <source>
        <dbReference type="Proteomes" id="UP000535501"/>
    </source>
</evidence>
<feature type="transmembrane region" description="Helical" evidence="1">
    <location>
        <begin position="20"/>
        <end position="43"/>
    </location>
</feature>
<proteinExistence type="predicted"/>
<dbReference type="NCBIfam" id="TIGR02588">
    <property type="entry name" value="TIGR02588 family protein"/>
    <property type="match status" value="1"/>
</dbReference>
<keyword evidence="3" id="KW-1185">Reference proteome</keyword>